<organism evidence="2 3">
    <name type="scientific">Ananas comosus</name>
    <name type="common">Pineapple</name>
    <name type="synonym">Ananas ananas</name>
    <dbReference type="NCBI Taxonomy" id="4615"/>
    <lineage>
        <taxon>Eukaryota</taxon>
        <taxon>Viridiplantae</taxon>
        <taxon>Streptophyta</taxon>
        <taxon>Embryophyta</taxon>
        <taxon>Tracheophyta</taxon>
        <taxon>Spermatophyta</taxon>
        <taxon>Magnoliopsida</taxon>
        <taxon>Liliopsida</taxon>
        <taxon>Poales</taxon>
        <taxon>Bromeliaceae</taxon>
        <taxon>Bromelioideae</taxon>
        <taxon>Ananas</taxon>
    </lineage>
</organism>
<feature type="region of interest" description="Disordered" evidence="1">
    <location>
        <begin position="227"/>
        <end position="246"/>
    </location>
</feature>
<evidence type="ECO:0000313" key="2">
    <source>
        <dbReference type="EMBL" id="OAY75481.1"/>
    </source>
</evidence>
<name>A0A199VF29_ANACO</name>
<comment type="caution">
    <text evidence="2">The sequence shown here is derived from an EMBL/GenBank/DDBJ whole genome shotgun (WGS) entry which is preliminary data.</text>
</comment>
<protein>
    <submittedName>
        <fullName evidence="2">Uncharacterized protein</fullName>
    </submittedName>
</protein>
<dbReference type="STRING" id="4615.A0A199VF29"/>
<reference evidence="2 3" key="1">
    <citation type="journal article" date="2016" name="DNA Res.">
        <title>The draft genome of MD-2 pineapple using hybrid error correction of long reads.</title>
        <authorList>
            <person name="Redwan R.M."/>
            <person name="Saidin A."/>
            <person name="Kumar S.V."/>
        </authorList>
    </citation>
    <scope>NUCLEOTIDE SEQUENCE [LARGE SCALE GENOMIC DNA]</scope>
    <source>
        <strain evidence="3">cv. MD2</strain>
        <tissue evidence="2">Leaf</tissue>
    </source>
</reference>
<proteinExistence type="predicted"/>
<dbReference type="AlphaFoldDB" id="A0A199VF29"/>
<feature type="region of interest" description="Disordered" evidence="1">
    <location>
        <begin position="1"/>
        <end position="24"/>
    </location>
</feature>
<evidence type="ECO:0000313" key="3">
    <source>
        <dbReference type="Proteomes" id="UP000092600"/>
    </source>
</evidence>
<feature type="compositionally biased region" description="Low complexity" evidence="1">
    <location>
        <begin position="15"/>
        <end position="24"/>
    </location>
</feature>
<evidence type="ECO:0000256" key="1">
    <source>
        <dbReference type="SAM" id="MobiDB-lite"/>
    </source>
</evidence>
<dbReference type="Proteomes" id="UP000092600">
    <property type="component" value="Unassembled WGS sequence"/>
</dbReference>
<feature type="region of interest" description="Disordered" evidence="1">
    <location>
        <begin position="149"/>
        <end position="184"/>
    </location>
</feature>
<sequence>MKNLYPKGKGRIHPSPSSSSSSTSSAGAAADAMAVLRLLPAAIVALTAALGDDDKEVLAYLITWSMNGPAPPPSAAASPAERRLFRTPAAAAAAAQQQQQHRALFSCGCFDCYRSFWSRWDCSPDRELIHQAIDAYEDHVAAAQSELHAAAGGGGGGARATRRRERRSSEKREKAKAKRGIMRSETSSVCDDGEAVIKEAEGEGEEAVAVAVEEGEKLLEAGEAKLLEEASRESEDTREGAKEAEAVAVEVEVEERRRGWADVTGLFNPRFWGLWRPGV</sequence>
<gene>
    <name evidence="2" type="ORF">ACMD2_10470</name>
</gene>
<dbReference type="PANTHER" id="PTHR31903">
    <property type="entry name" value="F12F1.11-RELATED"/>
    <property type="match status" value="1"/>
</dbReference>
<accession>A0A199VF29</accession>
<dbReference type="PANTHER" id="PTHR31903:SF4">
    <property type="entry name" value="OS11G0490300 PROTEIN"/>
    <property type="match status" value="1"/>
</dbReference>
<dbReference type="EMBL" id="LSRQ01002087">
    <property type="protein sequence ID" value="OAY75481.1"/>
    <property type="molecule type" value="Genomic_DNA"/>
</dbReference>
<feature type="compositionally biased region" description="Basic and acidic residues" evidence="1">
    <location>
        <begin position="227"/>
        <end position="245"/>
    </location>
</feature>